<dbReference type="SMART" id="SM01409">
    <property type="entry name" value="RNA_pol_Rpb6"/>
    <property type="match status" value="1"/>
</dbReference>
<dbReference type="Gene3D" id="3.90.940.10">
    <property type="match status" value="1"/>
</dbReference>
<reference evidence="5 6" key="1">
    <citation type="journal article" date="2016" name="Sci. Rep.">
        <title>A novel ammonia-oxidizing archaeon from wastewater treatment plant: Its enrichment, physiological and genomic characteristics.</title>
        <authorList>
            <person name="Li Y."/>
            <person name="Ding K."/>
            <person name="Wen X."/>
            <person name="Zhang B."/>
            <person name="Shen B."/>
            <person name="Yang Y."/>
        </authorList>
    </citation>
    <scope>NUCLEOTIDE SEQUENCE [LARGE SCALE GENOMIC DNA]</scope>
    <source>
        <strain evidence="5 6">SAT1</strain>
    </source>
</reference>
<dbReference type="InterPro" id="IPR006110">
    <property type="entry name" value="Pol_omega/Rpo6/RPB6"/>
</dbReference>
<dbReference type="STRING" id="1603555.SU86_001465"/>
<dbReference type="Proteomes" id="UP000266745">
    <property type="component" value="Chromosome"/>
</dbReference>
<dbReference type="RefSeq" id="WP_048187749.1">
    <property type="nucleotide sequence ID" value="NZ_CP011097.1"/>
</dbReference>
<evidence type="ECO:0000256" key="2">
    <source>
        <dbReference type="ARBA" id="ARBA00023163"/>
    </source>
</evidence>
<accession>A0A3G1B0V0</accession>
<comment type="catalytic activity">
    <reaction evidence="3">
        <text>RNA(n) + a ribonucleoside 5'-triphosphate = RNA(n+1) + diphosphate</text>
        <dbReference type="Rhea" id="RHEA:21248"/>
        <dbReference type="Rhea" id="RHEA-COMP:14527"/>
        <dbReference type="Rhea" id="RHEA-COMP:17342"/>
        <dbReference type="ChEBI" id="CHEBI:33019"/>
        <dbReference type="ChEBI" id="CHEBI:61557"/>
        <dbReference type="ChEBI" id="CHEBI:140395"/>
        <dbReference type="EC" id="2.7.7.6"/>
    </reaction>
</comment>
<dbReference type="InterPro" id="IPR020708">
    <property type="entry name" value="DNA-dir_RNA_polK_14-18kDa_CS"/>
</dbReference>
<dbReference type="NCBIfam" id="NF002208">
    <property type="entry name" value="PRK01099.1-3"/>
    <property type="match status" value="1"/>
</dbReference>
<dbReference type="GO" id="GO:0042797">
    <property type="term" value="P:tRNA transcription by RNA polymerase III"/>
    <property type="evidence" value="ECO:0007669"/>
    <property type="project" value="TreeGrafter"/>
</dbReference>
<organism evidence="5 6">
    <name type="scientific">Candidatus Nitrosotenuis cloacae</name>
    <dbReference type="NCBI Taxonomy" id="1603555"/>
    <lineage>
        <taxon>Archaea</taxon>
        <taxon>Nitrososphaerota</taxon>
        <taxon>Candidatus Nitrosotenuis</taxon>
    </lineage>
</organism>
<keyword evidence="1 3" id="KW-0240">DNA-directed RNA polymerase</keyword>
<evidence type="ECO:0000256" key="4">
    <source>
        <dbReference type="SAM" id="MobiDB-lite"/>
    </source>
</evidence>
<keyword evidence="2 3" id="KW-0804">Transcription</keyword>
<keyword evidence="6" id="KW-1185">Reference proteome</keyword>
<dbReference type="GO" id="GO:0003899">
    <property type="term" value="F:DNA-directed RNA polymerase activity"/>
    <property type="evidence" value="ECO:0007669"/>
    <property type="project" value="UniProtKB-UniRule"/>
</dbReference>
<dbReference type="InterPro" id="IPR006111">
    <property type="entry name" value="Rpo6/Rpb6"/>
</dbReference>
<comment type="similarity">
    <text evidence="3">Belongs to the archaeal Rpo6/eukaryotic RPB6 RNA polymerase subunit family.</text>
</comment>
<keyword evidence="3" id="KW-0808">Transferase</keyword>
<name>A0A3G1B0V0_9ARCH</name>
<dbReference type="AlphaFoldDB" id="A0A3G1B0V0"/>
<dbReference type="InterPro" id="IPR036161">
    <property type="entry name" value="RPB6/omega-like_sf"/>
</dbReference>
<dbReference type="SUPFAM" id="SSF63562">
    <property type="entry name" value="RPB6/omega subunit-like"/>
    <property type="match status" value="1"/>
</dbReference>
<dbReference type="GO" id="GO:0000428">
    <property type="term" value="C:DNA-directed RNA polymerase complex"/>
    <property type="evidence" value="ECO:0007669"/>
    <property type="project" value="UniProtKB-KW"/>
</dbReference>
<dbReference type="PANTHER" id="PTHR47227:SF5">
    <property type="entry name" value="DNA-DIRECTED RNA POLYMERASES I, II, AND III SUBUNIT RPABC2"/>
    <property type="match status" value="1"/>
</dbReference>
<feature type="compositionally biased region" description="Acidic residues" evidence="4">
    <location>
        <begin position="1"/>
        <end position="19"/>
    </location>
</feature>
<dbReference type="PROSITE" id="PS01111">
    <property type="entry name" value="RNA_POL_K_14KD"/>
    <property type="match status" value="1"/>
</dbReference>
<dbReference type="EC" id="2.7.7.6" evidence="3"/>
<dbReference type="EMBL" id="CP011097">
    <property type="protein sequence ID" value="AJZ75272.1"/>
    <property type="molecule type" value="Genomic_DNA"/>
</dbReference>
<proteinExistence type="inferred from homology"/>
<sequence>MSDPEEVEVEAPEEIEEEPEFARPVGEEMAEDTTMEDAINAYKKIFESKELTDDERAELDKKIKQMETREVIDMDPVHVIIEIPLAGKGKIAIGPPNLTRFEKARILGARALQLSQGAPPFIAIPSDARTSLDIALKELEEFAIPIVIKRRLPNGDYQNVPIDYFN</sequence>
<evidence type="ECO:0000313" key="5">
    <source>
        <dbReference type="EMBL" id="AJZ75272.1"/>
    </source>
</evidence>
<dbReference type="GO" id="GO:0005737">
    <property type="term" value="C:cytoplasm"/>
    <property type="evidence" value="ECO:0007669"/>
    <property type="project" value="UniProtKB-SubCell"/>
</dbReference>
<protein>
    <recommendedName>
        <fullName evidence="3">DNA-directed RNA polymerase subunit Rpo6</fullName>
        <ecNumber evidence="3">2.7.7.6</ecNumber>
    </recommendedName>
    <alternativeName>
        <fullName evidence="3">DNA-directed RNA polymerase subunit K</fullName>
    </alternativeName>
</protein>
<dbReference type="GO" id="GO:0003677">
    <property type="term" value="F:DNA binding"/>
    <property type="evidence" value="ECO:0007669"/>
    <property type="project" value="UniProtKB-UniRule"/>
</dbReference>
<dbReference type="HAMAP" id="MF_00192">
    <property type="entry name" value="RNApol_arch_Rpo6"/>
    <property type="match status" value="1"/>
</dbReference>
<comment type="subunit">
    <text evidence="3">Part of the RNA polymerase complex.</text>
</comment>
<dbReference type="Pfam" id="PF01192">
    <property type="entry name" value="RNA_pol_Rpb6"/>
    <property type="match status" value="1"/>
</dbReference>
<dbReference type="NCBIfam" id="NF002207">
    <property type="entry name" value="PRK01099.1-2"/>
    <property type="match status" value="1"/>
</dbReference>
<dbReference type="GO" id="GO:0006366">
    <property type="term" value="P:transcription by RNA polymerase II"/>
    <property type="evidence" value="ECO:0007669"/>
    <property type="project" value="TreeGrafter"/>
</dbReference>
<dbReference type="GeneID" id="24875048"/>
<feature type="region of interest" description="Disordered" evidence="4">
    <location>
        <begin position="1"/>
        <end position="30"/>
    </location>
</feature>
<comment type="subcellular location">
    <subcellularLocation>
        <location evidence="3">Cytoplasm</location>
    </subcellularLocation>
</comment>
<dbReference type="GO" id="GO:0006360">
    <property type="term" value="P:transcription by RNA polymerase I"/>
    <property type="evidence" value="ECO:0007669"/>
    <property type="project" value="TreeGrafter"/>
</dbReference>
<evidence type="ECO:0000256" key="1">
    <source>
        <dbReference type="ARBA" id="ARBA00022478"/>
    </source>
</evidence>
<comment type="function">
    <text evidence="3">DNA-dependent RNA polymerase (RNAP) catalyzes the transcription of DNA into RNA using the four ribonucleoside triphosphates as substrates.</text>
</comment>
<keyword evidence="3" id="KW-0548">Nucleotidyltransferase</keyword>
<dbReference type="PANTHER" id="PTHR47227">
    <property type="entry name" value="DNA-DIRECTED RNA POLYMERASE SUBUNIT K"/>
    <property type="match status" value="1"/>
</dbReference>
<gene>
    <name evidence="3" type="primary">rpo6</name>
    <name evidence="3" type="synonym">rpoK</name>
    <name evidence="5" type="ORF">SU86_001465</name>
</gene>
<evidence type="ECO:0000256" key="3">
    <source>
        <dbReference type="HAMAP-Rule" id="MF_00192"/>
    </source>
</evidence>
<evidence type="ECO:0000313" key="6">
    <source>
        <dbReference type="Proteomes" id="UP000266745"/>
    </source>
</evidence>
<dbReference type="KEGG" id="tah:SU86_001465"/>
<keyword evidence="3" id="KW-0963">Cytoplasm</keyword>